<dbReference type="Gene3D" id="3.40.930.10">
    <property type="entry name" value="Mannitol-specific EII, Chain A"/>
    <property type="match status" value="1"/>
</dbReference>
<dbReference type="GO" id="GO:0016740">
    <property type="term" value="F:transferase activity"/>
    <property type="evidence" value="ECO:0007669"/>
    <property type="project" value="UniProtKB-KW"/>
</dbReference>
<dbReference type="EMBL" id="MXAL01000004">
    <property type="protein sequence ID" value="OWF33397.1"/>
    <property type="molecule type" value="Genomic_DNA"/>
</dbReference>
<dbReference type="PROSITE" id="PS51094">
    <property type="entry name" value="PTS_EIIA_TYPE_2"/>
    <property type="match status" value="1"/>
</dbReference>
<evidence type="ECO:0000259" key="1">
    <source>
        <dbReference type="PROSITE" id="PS51094"/>
    </source>
</evidence>
<dbReference type="Proteomes" id="UP000196649">
    <property type="component" value="Unassembled WGS sequence"/>
</dbReference>
<dbReference type="InterPro" id="IPR002178">
    <property type="entry name" value="PTS_EIIA_type-2_dom"/>
</dbReference>
<dbReference type="SUPFAM" id="SSF55804">
    <property type="entry name" value="Phoshotransferase/anion transport protein"/>
    <property type="match status" value="1"/>
</dbReference>
<protein>
    <submittedName>
        <fullName evidence="2">Protein-N(Pi)-phosphohistidine--sugar phosphotransferase</fullName>
        <ecNumber evidence="2">2.7.1.191</ecNumber>
    </submittedName>
</protein>
<dbReference type="InterPro" id="IPR051541">
    <property type="entry name" value="PTS_SugarTrans_NitroReg"/>
</dbReference>
<dbReference type="Pfam" id="PF00359">
    <property type="entry name" value="PTS_EIIA_2"/>
    <property type="match status" value="1"/>
</dbReference>
<dbReference type="CDD" id="cd00211">
    <property type="entry name" value="PTS_IIA_fru"/>
    <property type="match status" value="1"/>
</dbReference>
<dbReference type="RefSeq" id="WP_056967615.1">
    <property type="nucleotide sequence ID" value="NZ_LNUB01000011.1"/>
</dbReference>
<name>A0A210PA81_9LACO</name>
<accession>A0A210PA81</accession>
<feature type="domain" description="PTS EIIA type-2" evidence="1">
    <location>
        <begin position="2"/>
        <end position="149"/>
    </location>
</feature>
<evidence type="ECO:0000313" key="2">
    <source>
        <dbReference type="EMBL" id="OWF33397.1"/>
    </source>
</evidence>
<sequence>MEVTQRNLIFSKVDSKNSNEIIHYLAEKLFKAGKVNKDFEQAVKERERVYPTGLPIGDIPVAIPHTDVKYVKQSAIAIAILKNPVEFHNMAKNDESINVKIVVMLAMKEPHSQVDMLQKLMKMFQNQDLLTKISNLDDNDEIYEIVSKQID</sequence>
<comment type="caution">
    <text evidence="2">The sequence shown here is derived from an EMBL/GenBank/DDBJ whole genome shotgun (WGS) entry which is preliminary data.</text>
</comment>
<gene>
    <name evidence="2" type="ORF">LKACC12383_01003</name>
</gene>
<organism evidence="2 3">
    <name type="scientific">Companilactobacillus kimchii</name>
    <dbReference type="NCBI Taxonomy" id="2801452"/>
    <lineage>
        <taxon>Bacteria</taxon>
        <taxon>Bacillati</taxon>
        <taxon>Bacillota</taxon>
        <taxon>Bacilli</taxon>
        <taxon>Lactobacillales</taxon>
        <taxon>Lactobacillaceae</taxon>
        <taxon>Companilactobacillus</taxon>
    </lineage>
</organism>
<dbReference type="AlphaFoldDB" id="A0A210PA81"/>
<keyword evidence="2" id="KW-0808">Transferase</keyword>
<dbReference type="PANTHER" id="PTHR47738:SF3">
    <property type="entry name" value="PHOSPHOTRANSFERASE SYSTEM MANNITOL_FRUCTOSE-SPECIFIC IIA DOMAIN CONTAINING PROTEIN"/>
    <property type="match status" value="1"/>
</dbReference>
<dbReference type="EC" id="2.7.1.191" evidence="2"/>
<reference evidence="2 3" key="1">
    <citation type="submission" date="2017-03" db="EMBL/GenBank/DDBJ databases">
        <title>Genome sequence of Lactobacillus kimchii KACC 12383.</title>
        <authorList>
            <person name="Chun J."/>
        </authorList>
    </citation>
    <scope>NUCLEOTIDE SEQUENCE [LARGE SCALE GENOMIC DNA]</scope>
    <source>
        <strain evidence="2 3">KACC 12383</strain>
    </source>
</reference>
<dbReference type="InterPro" id="IPR016152">
    <property type="entry name" value="PTrfase/Anion_transptr"/>
</dbReference>
<proteinExistence type="predicted"/>
<evidence type="ECO:0000313" key="3">
    <source>
        <dbReference type="Proteomes" id="UP000196649"/>
    </source>
</evidence>
<dbReference type="PANTHER" id="PTHR47738">
    <property type="entry name" value="PTS SYSTEM FRUCTOSE-LIKE EIIA COMPONENT-RELATED"/>
    <property type="match status" value="1"/>
</dbReference>